<accession>A0A0A8ZZK3</accession>
<reference evidence="2" key="2">
    <citation type="journal article" date="2015" name="Data Brief">
        <title>Shoot transcriptome of the giant reed, Arundo donax.</title>
        <authorList>
            <person name="Barrero R.A."/>
            <person name="Guerrero F.D."/>
            <person name="Moolhuijzen P."/>
            <person name="Goolsby J.A."/>
            <person name="Tidwell J."/>
            <person name="Bellgard S.E."/>
            <person name="Bellgard M.I."/>
        </authorList>
    </citation>
    <scope>NUCLEOTIDE SEQUENCE</scope>
    <source>
        <tissue evidence="2">Shoot tissue taken approximately 20 cm above the soil surface</tissue>
    </source>
</reference>
<dbReference type="GO" id="GO:0043531">
    <property type="term" value="F:ADP binding"/>
    <property type="evidence" value="ECO:0007669"/>
    <property type="project" value="InterPro"/>
</dbReference>
<dbReference type="EMBL" id="GBRH01255730">
    <property type="protein sequence ID" value="JAD42165.1"/>
    <property type="molecule type" value="Transcribed_RNA"/>
</dbReference>
<dbReference type="AlphaFoldDB" id="A0A0A8ZZK3"/>
<name>A0A0A8ZZK3_ARUDO</name>
<organism evidence="2">
    <name type="scientific">Arundo donax</name>
    <name type="common">Giant reed</name>
    <name type="synonym">Donax arundinaceus</name>
    <dbReference type="NCBI Taxonomy" id="35708"/>
    <lineage>
        <taxon>Eukaryota</taxon>
        <taxon>Viridiplantae</taxon>
        <taxon>Streptophyta</taxon>
        <taxon>Embryophyta</taxon>
        <taxon>Tracheophyta</taxon>
        <taxon>Spermatophyta</taxon>
        <taxon>Magnoliopsida</taxon>
        <taxon>Liliopsida</taxon>
        <taxon>Poales</taxon>
        <taxon>Poaceae</taxon>
        <taxon>PACMAD clade</taxon>
        <taxon>Arundinoideae</taxon>
        <taxon>Arundineae</taxon>
        <taxon>Arundo</taxon>
    </lineage>
</organism>
<proteinExistence type="predicted"/>
<dbReference type="InterPro" id="IPR002182">
    <property type="entry name" value="NB-ARC"/>
</dbReference>
<sequence length="78" mass="8528">MRAWEAIQSVLPENKCDSRIIVTTRIETVAKACSTASVSGHFILHMEPLSSEDSKKLFLSRTFGSIDASCPEELKGDG</sequence>
<dbReference type="InterPro" id="IPR027417">
    <property type="entry name" value="P-loop_NTPase"/>
</dbReference>
<evidence type="ECO:0000259" key="1">
    <source>
        <dbReference type="Pfam" id="PF00931"/>
    </source>
</evidence>
<dbReference type="SUPFAM" id="SSF52540">
    <property type="entry name" value="P-loop containing nucleoside triphosphate hydrolases"/>
    <property type="match status" value="1"/>
</dbReference>
<reference evidence="2" key="1">
    <citation type="submission" date="2014-09" db="EMBL/GenBank/DDBJ databases">
        <authorList>
            <person name="Magalhaes I.L.F."/>
            <person name="Oliveira U."/>
            <person name="Santos F.R."/>
            <person name="Vidigal T.H.D.A."/>
            <person name="Brescovit A.D."/>
            <person name="Santos A.J."/>
        </authorList>
    </citation>
    <scope>NUCLEOTIDE SEQUENCE</scope>
    <source>
        <tissue evidence="2">Shoot tissue taken approximately 20 cm above the soil surface</tissue>
    </source>
</reference>
<feature type="domain" description="NB-ARC" evidence="1">
    <location>
        <begin position="3"/>
        <end position="62"/>
    </location>
</feature>
<dbReference type="Pfam" id="PF00931">
    <property type="entry name" value="NB-ARC"/>
    <property type="match status" value="1"/>
</dbReference>
<protein>
    <recommendedName>
        <fullName evidence="1">NB-ARC domain-containing protein</fullName>
    </recommendedName>
</protein>
<evidence type="ECO:0000313" key="2">
    <source>
        <dbReference type="EMBL" id="JAD42165.1"/>
    </source>
</evidence>